<dbReference type="Gene3D" id="3.40.50.1010">
    <property type="entry name" value="5'-nuclease"/>
    <property type="match status" value="1"/>
</dbReference>
<proteinExistence type="predicted"/>
<protein>
    <submittedName>
        <fullName evidence="2">PIN domain-containing protein</fullName>
    </submittedName>
</protein>
<dbReference type="Pfam" id="PF18477">
    <property type="entry name" value="PIN_9"/>
    <property type="match status" value="1"/>
</dbReference>
<comment type="caution">
    <text evidence="2">The sequence shown here is derived from an EMBL/GenBank/DDBJ whole genome shotgun (WGS) entry which is preliminary data.</text>
</comment>
<gene>
    <name evidence="2" type="ORF">QPL79_04265</name>
</gene>
<keyword evidence="3" id="KW-1185">Reference proteome</keyword>
<accession>A0ABD4Z908</accession>
<organism evidence="2 3">
    <name type="scientific">Ignisphaera cupida</name>
    <dbReference type="NCBI Taxonomy" id="3050454"/>
    <lineage>
        <taxon>Archaea</taxon>
        <taxon>Thermoproteota</taxon>
        <taxon>Thermoprotei</taxon>
        <taxon>Desulfurococcales</taxon>
        <taxon>Desulfurococcaceae</taxon>
        <taxon>Ignisphaera</taxon>
    </lineage>
</organism>
<dbReference type="SUPFAM" id="SSF88723">
    <property type="entry name" value="PIN domain-like"/>
    <property type="match status" value="1"/>
</dbReference>
<dbReference type="AlphaFoldDB" id="A0ABD4Z908"/>
<name>A0ABD4Z908_9CREN</name>
<dbReference type="SMART" id="SM00670">
    <property type="entry name" value="PINc"/>
    <property type="match status" value="1"/>
</dbReference>
<dbReference type="InterPro" id="IPR002716">
    <property type="entry name" value="PIN_dom"/>
</dbReference>
<dbReference type="InterPro" id="IPR029060">
    <property type="entry name" value="PIN-like_dom_sf"/>
</dbReference>
<dbReference type="EMBL" id="JASNVW010000002">
    <property type="protein sequence ID" value="MDK6028568.1"/>
    <property type="molecule type" value="Genomic_DNA"/>
</dbReference>
<dbReference type="InterPro" id="IPR041120">
    <property type="entry name" value="PIN_9"/>
</dbReference>
<evidence type="ECO:0000313" key="2">
    <source>
        <dbReference type="EMBL" id="MDK6028568.1"/>
    </source>
</evidence>
<evidence type="ECO:0000259" key="1">
    <source>
        <dbReference type="SMART" id="SM00670"/>
    </source>
</evidence>
<feature type="domain" description="PIN" evidence="1">
    <location>
        <begin position="14"/>
        <end position="121"/>
    </location>
</feature>
<sequence length="143" mass="16316">METCWLGECKIANCFAVIDTNVLLLIAEGLASFDSFYEVLEGCEPVIITPVLQELKKLVENASDKKSRLAKWVLENVISRLRIVEFNFQGAVDEALIAYAKNLRNQGFRVFVVSTDKKVREKALKEHIDIIIYKSSKRMFESL</sequence>
<reference evidence="2 3" key="1">
    <citation type="submission" date="2023-05" db="EMBL/GenBank/DDBJ databases">
        <title>A new hyperthermophilic archaea 'Ignisphaera cupida' sp. nov. and description of the family 'Ignisphaeraceae' fam. nov.</title>
        <authorList>
            <person name="Podosokorskaya O.A."/>
            <person name="Elcheninov A.G."/>
            <person name="Klukina A."/>
            <person name="Merkel A.Y."/>
        </authorList>
    </citation>
    <scope>NUCLEOTIDE SEQUENCE [LARGE SCALE GENOMIC DNA]</scope>
    <source>
        <strain evidence="2 3">4213-co</strain>
    </source>
</reference>
<dbReference type="RefSeq" id="WP_285273548.1">
    <property type="nucleotide sequence ID" value="NZ_JASNVW010000002.1"/>
</dbReference>
<dbReference type="Proteomes" id="UP001529235">
    <property type="component" value="Unassembled WGS sequence"/>
</dbReference>
<evidence type="ECO:0000313" key="3">
    <source>
        <dbReference type="Proteomes" id="UP001529235"/>
    </source>
</evidence>